<dbReference type="RefSeq" id="WP_056968831.1">
    <property type="nucleotide sequence ID" value="NZ_AYZK01000001.1"/>
</dbReference>
<evidence type="ECO:0000259" key="2">
    <source>
        <dbReference type="Pfam" id="PF05193"/>
    </source>
</evidence>
<dbReference type="GO" id="GO:0046872">
    <property type="term" value="F:metal ion binding"/>
    <property type="evidence" value="ECO:0007669"/>
    <property type="project" value="InterPro"/>
</dbReference>
<dbReference type="SUPFAM" id="SSF63411">
    <property type="entry name" value="LuxS/MPP-like metallohydrolase"/>
    <property type="match status" value="2"/>
</dbReference>
<gene>
    <name evidence="3" type="ORF">FD19_GL000030</name>
</gene>
<dbReference type="PANTHER" id="PTHR11851:SF134">
    <property type="entry name" value="ZINC-DEPENDENT PROTEASE"/>
    <property type="match status" value="1"/>
</dbReference>
<accession>A0A0R2CH88</accession>
<keyword evidence="4" id="KW-1185">Reference proteome</keyword>
<dbReference type="Pfam" id="PF05193">
    <property type="entry name" value="Peptidase_M16_C"/>
    <property type="match status" value="1"/>
</dbReference>
<dbReference type="InterPro" id="IPR007863">
    <property type="entry name" value="Peptidase_M16_C"/>
</dbReference>
<dbReference type="STRING" id="1423810.FD19_GL000030"/>
<evidence type="ECO:0000313" key="4">
    <source>
        <dbReference type="Proteomes" id="UP000051789"/>
    </source>
</evidence>
<organism evidence="3 4">
    <name type="scientific">Lacticaseibacillus thailandensis DSM 22698 = JCM 13996</name>
    <dbReference type="NCBI Taxonomy" id="1423810"/>
    <lineage>
        <taxon>Bacteria</taxon>
        <taxon>Bacillati</taxon>
        <taxon>Bacillota</taxon>
        <taxon>Bacilli</taxon>
        <taxon>Lactobacillales</taxon>
        <taxon>Lactobacillaceae</taxon>
        <taxon>Lacticaseibacillus</taxon>
    </lineage>
</organism>
<sequence>MDDTTKRYADAGETLRRVTLPNGLRLQIVVKPEYHKTYAVFTTNFGAVDDQVRLQADAQPVVVPAGTAHFLEHKLFDKADYDAFDLFGASGASANAFTSATNTNYLFSTTRNVMKNVEILLDFVQDPYFTDATVAKEQGIIGQEIQMYDDDPNWQAYTSLLADMYPGHPLSQDIAGTVDSISHITPAILRTMHQAFYHPQNMVLTVVGNFDADELIRVVSANQAGKVTAPAPQARITHDDYDVSVVQPYSVKRLDIVRPKGYVGIKGSAPITADRAGLRQELATRLFLELIFGDSGHTYTDWYDQGVIDDTFGYEFNVGRGYNFTVFSGDATDPNRMTNAIMAALRNYRANPDVNVDRLARIIKASLGKYFASLNSLENIANQLASRAFGDTNMFDYPDVLAELTLADVLAAGQALVRDDGVAILHLLPETEASK</sequence>
<dbReference type="InterPro" id="IPR011765">
    <property type="entry name" value="Pept_M16_N"/>
</dbReference>
<dbReference type="EMBL" id="AYZK01000001">
    <property type="protein sequence ID" value="KRM87755.1"/>
    <property type="molecule type" value="Genomic_DNA"/>
</dbReference>
<reference evidence="3 4" key="1">
    <citation type="journal article" date="2015" name="Genome Announc.">
        <title>Expanding the biotechnology potential of lactobacilli through comparative genomics of 213 strains and associated genera.</title>
        <authorList>
            <person name="Sun Z."/>
            <person name="Harris H.M."/>
            <person name="McCann A."/>
            <person name="Guo C."/>
            <person name="Argimon S."/>
            <person name="Zhang W."/>
            <person name="Yang X."/>
            <person name="Jeffery I.B."/>
            <person name="Cooney J.C."/>
            <person name="Kagawa T.F."/>
            <person name="Liu W."/>
            <person name="Song Y."/>
            <person name="Salvetti E."/>
            <person name="Wrobel A."/>
            <person name="Rasinkangas P."/>
            <person name="Parkhill J."/>
            <person name="Rea M.C."/>
            <person name="O'Sullivan O."/>
            <person name="Ritari J."/>
            <person name="Douillard F.P."/>
            <person name="Paul Ross R."/>
            <person name="Yang R."/>
            <person name="Briner A.E."/>
            <person name="Felis G.E."/>
            <person name="de Vos W.M."/>
            <person name="Barrangou R."/>
            <person name="Klaenhammer T.R."/>
            <person name="Caufield P.W."/>
            <person name="Cui Y."/>
            <person name="Zhang H."/>
            <person name="O'Toole P.W."/>
        </authorList>
    </citation>
    <scope>NUCLEOTIDE SEQUENCE [LARGE SCALE GENOMIC DNA]</scope>
    <source>
        <strain evidence="3 4">DSM 22698</strain>
    </source>
</reference>
<protein>
    <submittedName>
        <fullName evidence="3">Zn-dependent peptidase</fullName>
    </submittedName>
</protein>
<comment type="caution">
    <text evidence="3">The sequence shown here is derived from an EMBL/GenBank/DDBJ whole genome shotgun (WGS) entry which is preliminary data.</text>
</comment>
<dbReference type="PATRIC" id="fig|1423810.4.peg.30"/>
<dbReference type="Proteomes" id="UP000051789">
    <property type="component" value="Unassembled WGS sequence"/>
</dbReference>
<name>A0A0R2CH88_9LACO</name>
<dbReference type="AlphaFoldDB" id="A0A0R2CH88"/>
<dbReference type="NCBIfam" id="NF047421">
    <property type="entry name" value="YfmH_fam"/>
    <property type="match status" value="1"/>
</dbReference>
<dbReference type="Pfam" id="PF00675">
    <property type="entry name" value="Peptidase_M16"/>
    <property type="match status" value="1"/>
</dbReference>
<dbReference type="Gene3D" id="3.30.830.10">
    <property type="entry name" value="Metalloenzyme, LuxS/M16 peptidase-like"/>
    <property type="match status" value="2"/>
</dbReference>
<dbReference type="InterPro" id="IPR011249">
    <property type="entry name" value="Metalloenz_LuxS/M16"/>
</dbReference>
<evidence type="ECO:0000259" key="1">
    <source>
        <dbReference type="Pfam" id="PF00675"/>
    </source>
</evidence>
<dbReference type="PANTHER" id="PTHR11851">
    <property type="entry name" value="METALLOPROTEASE"/>
    <property type="match status" value="1"/>
</dbReference>
<proteinExistence type="predicted"/>
<feature type="domain" description="Peptidase M16 C-terminal" evidence="2">
    <location>
        <begin position="184"/>
        <end position="364"/>
    </location>
</feature>
<feature type="domain" description="Peptidase M16 N-terminal" evidence="1">
    <location>
        <begin position="65"/>
        <end position="177"/>
    </location>
</feature>
<evidence type="ECO:0000313" key="3">
    <source>
        <dbReference type="EMBL" id="KRM87755.1"/>
    </source>
</evidence>
<dbReference type="InterPro" id="IPR050361">
    <property type="entry name" value="MPP/UQCRC_Complex"/>
</dbReference>